<comment type="caution">
    <text evidence="2">The sequence shown here is derived from an EMBL/GenBank/DDBJ whole genome shotgun (WGS) entry which is preliminary data.</text>
</comment>
<dbReference type="eggNOG" id="ENOG5031C0F">
    <property type="taxonomic scope" value="Bacteria"/>
</dbReference>
<feature type="signal peptide" evidence="1">
    <location>
        <begin position="1"/>
        <end position="22"/>
    </location>
</feature>
<dbReference type="RefSeq" id="WP_027069180.1">
    <property type="nucleotide sequence ID" value="NZ_AUHT01000005.1"/>
</dbReference>
<evidence type="ECO:0000313" key="3">
    <source>
        <dbReference type="Proteomes" id="UP000030003"/>
    </source>
</evidence>
<evidence type="ECO:0000256" key="1">
    <source>
        <dbReference type="SAM" id="SignalP"/>
    </source>
</evidence>
<reference evidence="2 3" key="1">
    <citation type="submission" date="2013-08" db="EMBL/GenBank/DDBJ databases">
        <title>Genomic analysis of Lysobacter defluvii.</title>
        <authorList>
            <person name="Wang Q."/>
            <person name="Wang G."/>
        </authorList>
    </citation>
    <scope>NUCLEOTIDE SEQUENCE [LARGE SCALE GENOMIC DNA]</scope>
    <source>
        <strain evidence="2 3">IMMIB APB-9</strain>
    </source>
</reference>
<protein>
    <submittedName>
        <fullName evidence="2">Uncharacterized protein</fullName>
    </submittedName>
</protein>
<name>A0A0A0M4T0_9GAMM</name>
<dbReference type="Pfam" id="PF20388">
    <property type="entry name" value="DUF6683"/>
    <property type="match status" value="1"/>
</dbReference>
<dbReference type="EMBL" id="AVBH01000154">
    <property type="protein sequence ID" value="KGO97988.1"/>
    <property type="molecule type" value="Genomic_DNA"/>
</dbReference>
<dbReference type="OrthoDB" id="7556407at2"/>
<dbReference type="InterPro" id="IPR046505">
    <property type="entry name" value="DUF6683"/>
</dbReference>
<dbReference type="Proteomes" id="UP000030003">
    <property type="component" value="Unassembled WGS sequence"/>
</dbReference>
<sequence length="245" mass="27138">MRRLVLVTAALLVPVVPLVASAQWSPSATLDLGMGYGRMALSQAALNNARKLSEDSDKAFASKASKADPVAEFDPTFKPQPEVSRTVHHRFALYYGGDDPDDQQVMARKVASGDYHEHFRALMARHGLGDINDLVEVSAARYVVLWEIIHGKKVSPVQARAVREQLRSQFARDRWISRMDDAGKQELAETFVLHVAAAELAHAELLRRNDPAQLAAYRAGVQEYLVPGGPRLDQLAITDEGFVRR</sequence>
<gene>
    <name evidence="2" type="ORF">N791_14625</name>
</gene>
<dbReference type="AlphaFoldDB" id="A0A0A0M4T0"/>
<keyword evidence="1" id="KW-0732">Signal</keyword>
<accession>A0A0A0M4T0</accession>
<feature type="chain" id="PRO_5001966550" evidence="1">
    <location>
        <begin position="23"/>
        <end position="245"/>
    </location>
</feature>
<organism evidence="2 3">
    <name type="scientific">Lysobacter defluvii IMMIB APB-9 = DSM 18482</name>
    <dbReference type="NCBI Taxonomy" id="1385515"/>
    <lineage>
        <taxon>Bacteria</taxon>
        <taxon>Pseudomonadati</taxon>
        <taxon>Pseudomonadota</taxon>
        <taxon>Gammaproteobacteria</taxon>
        <taxon>Lysobacterales</taxon>
        <taxon>Lysobacteraceae</taxon>
        <taxon>Novilysobacter</taxon>
    </lineage>
</organism>
<keyword evidence="3" id="KW-1185">Reference proteome</keyword>
<evidence type="ECO:0000313" key="2">
    <source>
        <dbReference type="EMBL" id="KGO97988.1"/>
    </source>
</evidence>
<proteinExistence type="predicted"/>